<dbReference type="OrthoDB" id="5835829at2759"/>
<dbReference type="CDD" id="cd03784">
    <property type="entry name" value="GT1_Gtf-like"/>
    <property type="match status" value="1"/>
</dbReference>
<evidence type="ECO:0000313" key="4">
    <source>
        <dbReference type="Proteomes" id="UP000250235"/>
    </source>
</evidence>
<evidence type="ECO:0008006" key="5">
    <source>
        <dbReference type="Google" id="ProtNLM"/>
    </source>
</evidence>
<name>A0A2Z7DCT9_9LAMI</name>
<dbReference type="Pfam" id="PF00201">
    <property type="entry name" value="UDPGT"/>
    <property type="match status" value="1"/>
</dbReference>
<accession>A0A2Z7DCT9</accession>
<reference evidence="3 4" key="1">
    <citation type="journal article" date="2015" name="Proc. Natl. Acad. Sci. U.S.A.">
        <title>The resurrection genome of Boea hygrometrica: A blueprint for survival of dehydration.</title>
        <authorList>
            <person name="Xiao L."/>
            <person name="Yang G."/>
            <person name="Zhang L."/>
            <person name="Yang X."/>
            <person name="Zhao S."/>
            <person name="Ji Z."/>
            <person name="Zhou Q."/>
            <person name="Hu M."/>
            <person name="Wang Y."/>
            <person name="Chen M."/>
            <person name="Xu Y."/>
            <person name="Jin H."/>
            <person name="Xiao X."/>
            <person name="Hu G."/>
            <person name="Bao F."/>
            <person name="Hu Y."/>
            <person name="Wan P."/>
            <person name="Li L."/>
            <person name="Deng X."/>
            <person name="Kuang T."/>
            <person name="Xiang C."/>
            <person name="Zhu J.K."/>
            <person name="Oliver M.J."/>
            <person name="He Y."/>
        </authorList>
    </citation>
    <scope>NUCLEOTIDE SEQUENCE [LARGE SCALE GENOMIC DNA]</scope>
    <source>
        <strain evidence="4">cv. XS01</strain>
    </source>
</reference>
<gene>
    <name evidence="3" type="ORF">F511_31461</name>
</gene>
<keyword evidence="4" id="KW-1185">Reference proteome</keyword>
<dbReference type="GO" id="GO:0035251">
    <property type="term" value="F:UDP-glucosyltransferase activity"/>
    <property type="evidence" value="ECO:0007669"/>
    <property type="project" value="TreeGrafter"/>
</dbReference>
<dbReference type="PANTHER" id="PTHR48047:SF28">
    <property type="entry name" value="F11M15.8 PROTEIN"/>
    <property type="match status" value="1"/>
</dbReference>
<evidence type="ECO:0000313" key="3">
    <source>
        <dbReference type="EMBL" id="KZV55136.1"/>
    </source>
</evidence>
<dbReference type="Gene3D" id="3.40.50.2000">
    <property type="entry name" value="Glycogen Phosphorylase B"/>
    <property type="match status" value="2"/>
</dbReference>
<proteinExistence type="inferred from homology"/>
<organism evidence="3 4">
    <name type="scientific">Dorcoceras hygrometricum</name>
    <dbReference type="NCBI Taxonomy" id="472368"/>
    <lineage>
        <taxon>Eukaryota</taxon>
        <taxon>Viridiplantae</taxon>
        <taxon>Streptophyta</taxon>
        <taxon>Embryophyta</taxon>
        <taxon>Tracheophyta</taxon>
        <taxon>Spermatophyta</taxon>
        <taxon>Magnoliopsida</taxon>
        <taxon>eudicotyledons</taxon>
        <taxon>Gunneridae</taxon>
        <taxon>Pentapetalae</taxon>
        <taxon>asterids</taxon>
        <taxon>lamiids</taxon>
        <taxon>Lamiales</taxon>
        <taxon>Gesneriaceae</taxon>
        <taxon>Didymocarpoideae</taxon>
        <taxon>Trichosporeae</taxon>
        <taxon>Loxocarpinae</taxon>
        <taxon>Dorcoceras</taxon>
    </lineage>
</organism>
<evidence type="ECO:0000256" key="2">
    <source>
        <dbReference type="ARBA" id="ARBA00022679"/>
    </source>
</evidence>
<protein>
    <recommendedName>
        <fullName evidence="5">UDP-glycosyltransferase 89A2-like</fullName>
    </recommendedName>
</protein>
<evidence type="ECO:0000256" key="1">
    <source>
        <dbReference type="ARBA" id="ARBA00009995"/>
    </source>
</evidence>
<sequence>MEKEGSSKNGAHVLVFPYPAQGHMLPLVDLTHQLSRRNLSITIVITPGNLPILTPLLSANPSIQTLILPFPNSPLIPKGVENIKDLGNHGNIPMISALSKLQEPITQWFGSHCNPPLAILSDFLLGWTYDLACKLDIPRITFYSSGAFFAAVSDHLWGDSGAVKRGLEVKFQDLPGSPCLSWQELPTVFRRYKELEVADSNFELVKNSLTANASSWGLVFNSLVALEGEFLDYLSEKMGHPRVYSVGPLHLWDRPNNWTVRRIVSGGVLSWLDECEDGSVLYVCFGSQKFLTKAQMEALAGGLEKSGVKFIWVVNQVKARQVADGFGSIPDGFEVRVAGRGFVVKGWAPQSEIPSHRAVGGFLSHCGWNSVLEAVASGVMIFCWPMEADQYLDDKLIVDYKKVAVRLCTGTDTVPDPDELARKIMETMRGDVAERIRVKELRDRAMEAVQIGGSSNKDLDRLVQEIAKL</sequence>
<dbReference type="AlphaFoldDB" id="A0A2Z7DCT9"/>
<dbReference type="FunFam" id="3.40.50.2000:FF:000064">
    <property type="entry name" value="Glycosyltransferase"/>
    <property type="match status" value="1"/>
</dbReference>
<keyword evidence="2" id="KW-0808">Transferase</keyword>
<comment type="similarity">
    <text evidence="1">Belongs to the UDP-glycosyltransferase family.</text>
</comment>
<dbReference type="InterPro" id="IPR002213">
    <property type="entry name" value="UDP_glucos_trans"/>
</dbReference>
<dbReference type="PANTHER" id="PTHR48047">
    <property type="entry name" value="GLYCOSYLTRANSFERASE"/>
    <property type="match status" value="1"/>
</dbReference>
<dbReference type="EMBL" id="KQ989004">
    <property type="protein sequence ID" value="KZV55136.1"/>
    <property type="molecule type" value="Genomic_DNA"/>
</dbReference>
<dbReference type="SUPFAM" id="SSF53756">
    <property type="entry name" value="UDP-Glycosyltransferase/glycogen phosphorylase"/>
    <property type="match status" value="1"/>
</dbReference>
<dbReference type="Proteomes" id="UP000250235">
    <property type="component" value="Unassembled WGS sequence"/>
</dbReference>